<sequence length="126" mass="14182">MVKQITAVDLHVGQRVRLQRKCRGLTQTQLGEAVGVSFQQIAVYERGINRIGASRLEQIAKTLGVAASFFYQTDVGDPEQSEHAAETMRATEEGYDLIIAFLRIRHPRLRRIVIGFVEELADAETR</sequence>
<dbReference type="Pfam" id="PF01381">
    <property type="entry name" value="HTH_3"/>
    <property type="match status" value="1"/>
</dbReference>
<accession>A0A0Q3I567</accession>
<dbReference type="PROSITE" id="PS50943">
    <property type="entry name" value="HTH_CROC1"/>
    <property type="match status" value="1"/>
</dbReference>
<dbReference type="PANTHER" id="PTHR46797">
    <property type="entry name" value="HTH-TYPE TRANSCRIPTIONAL REGULATOR"/>
    <property type="match status" value="1"/>
</dbReference>
<keyword evidence="1" id="KW-0238">DNA-binding</keyword>
<dbReference type="InterPro" id="IPR010982">
    <property type="entry name" value="Lambda_DNA-bd_dom_sf"/>
</dbReference>
<dbReference type="CDD" id="cd00093">
    <property type="entry name" value="HTH_XRE"/>
    <property type="match status" value="1"/>
</dbReference>
<name>A0A0Q3I567_9HYPH</name>
<gene>
    <name evidence="3" type="ORF">ARD30_16345</name>
</gene>
<feature type="domain" description="HTH cro/C1-type" evidence="2">
    <location>
        <begin position="16"/>
        <end position="70"/>
    </location>
</feature>
<organism evidence="3 4">
    <name type="scientific">Bosea thiooxidans</name>
    <dbReference type="NCBI Taxonomy" id="53254"/>
    <lineage>
        <taxon>Bacteria</taxon>
        <taxon>Pseudomonadati</taxon>
        <taxon>Pseudomonadota</taxon>
        <taxon>Alphaproteobacteria</taxon>
        <taxon>Hyphomicrobiales</taxon>
        <taxon>Boseaceae</taxon>
        <taxon>Bosea</taxon>
    </lineage>
</organism>
<dbReference type="PANTHER" id="PTHR46797:SF1">
    <property type="entry name" value="METHYLPHOSPHONATE SYNTHASE"/>
    <property type="match status" value="1"/>
</dbReference>
<proteinExistence type="predicted"/>
<dbReference type="GO" id="GO:0005829">
    <property type="term" value="C:cytosol"/>
    <property type="evidence" value="ECO:0007669"/>
    <property type="project" value="TreeGrafter"/>
</dbReference>
<dbReference type="RefSeq" id="WP_055728816.1">
    <property type="nucleotide sequence ID" value="NZ_LMAR01000044.1"/>
</dbReference>
<dbReference type="GO" id="GO:0003677">
    <property type="term" value="F:DNA binding"/>
    <property type="evidence" value="ECO:0007669"/>
    <property type="project" value="UniProtKB-KW"/>
</dbReference>
<dbReference type="Proteomes" id="UP000051562">
    <property type="component" value="Unassembled WGS sequence"/>
</dbReference>
<dbReference type="AlphaFoldDB" id="A0A0Q3I567"/>
<evidence type="ECO:0000259" key="2">
    <source>
        <dbReference type="PROSITE" id="PS50943"/>
    </source>
</evidence>
<dbReference type="Gene3D" id="1.10.260.40">
    <property type="entry name" value="lambda repressor-like DNA-binding domains"/>
    <property type="match status" value="1"/>
</dbReference>
<dbReference type="SUPFAM" id="SSF47413">
    <property type="entry name" value="lambda repressor-like DNA-binding domains"/>
    <property type="match status" value="1"/>
</dbReference>
<reference evidence="3 4" key="1">
    <citation type="submission" date="2015-10" db="EMBL/GenBank/DDBJ databases">
        <title>Draft genome of Bosea thiooxidans.</title>
        <authorList>
            <person name="Wang X."/>
        </authorList>
    </citation>
    <scope>NUCLEOTIDE SEQUENCE [LARGE SCALE GENOMIC DNA]</scope>
    <source>
        <strain evidence="3 4">CGMCC 9174</strain>
    </source>
</reference>
<evidence type="ECO:0000313" key="3">
    <source>
        <dbReference type="EMBL" id="KQK30016.1"/>
    </source>
</evidence>
<dbReference type="InterPro" id="IPR001387">
    <property type="entry name" value="Cro/C1-type_HTH"/>
</dbReference>
<evidence type="ECO:0000256" key="1">
    <source>
        <dbReference type="ARBA" id="ARBA00023125"/>
    </source>
</evidence>
<dbReference type="EMBL" id="LMAR01000044">
    <property type="protein sequence ID" value="KQK30016.1"/>
    <property type="molecule type" value="Genomic_DNA"/>
</dbReference>
<protein>
    <recommendedName>
        <fullName evidence="2">HTH cro/C1-type domain-containing protein</fullName>
    </recommendedName>
</protein>
<evidence type="ECO:0000313" key="4">
    <source>
        <dbReference type="Proteomes" id="UP000051562"/>
    </source>
</evidence>
<dbReference type="GO" id="GO:0003700">
    <property type="term" value="F:DNA-binding transcription factor activity"/>
    <property type="evidence" value="ECO:0007669"/>
    <property type="project" value="TreeGrafter"/>
</dbReference>
<dbReference type="InterPro" id="IPR050807">
    <property type="entry name" value="TransReg_Diox_bact_type"/>
</dbReference>
<comment type="caution">
    <text evidence="3">The sequence shown here is derived from an EMBL/GenBank/DDBJ whole genome shotgun (WGS) entry which is preliminary data.</text>
</comment>
<dbReference type="SMART" id="SM00530">
    <property type="entry name" value="HTH_XRE"/>
    <property type="match status" value="1"/>
</dbReference>
<keyword evidence="4" id="KW-1185">Reference proteome</keyword>